<dbReference type="SUPFAM" id="SSF52540">
    <property type="entry name" value="P-loop containing nucleoside triphosphate hydrolases"/>
    <property type="match status" value="1"/>
</dbReference>
<comment type="cofactor">
    <cofactor evidence="1">
        <name>Mg(2+)</name>
        <dbReference type="ChEBI" id="CHEBI:18420"/>
    </cofactor>
</comment>
<dbReference type="Gene3D" id="3.40.50.300">
    <property type="entry name" value="P-loop containing nucleotide triphosphate hydrolases"/>
    <property type="match status" value="1"/>
</dbReference>
<evidence type="ECO:0000256" key="7">
    <source>
        <dbReference type="ARBA" id="ARBA00023134"/>
    </source>
</evidence>
<dbReference type="NCBIfam" id="TIGR03598">
    <property type="entry name" value="GTPase_YsxC"/>
    <property type="match status" value="1"/>
</dbReference>
<keyword evidence="8 10" id="KW-0717">Septation</keyword>
<evidence type="ECO:0000256" key="10">
    <source>
        <dbReference type="HAMAP-Rule" id="MF_00321"/>
    </source>
</evidence>
<keyword evidence="6" id="KW-0460">Magnesium</keyword>
<reference evidence="14" key="1">
    <citation type="journal article" date="2019" name="Int. J. Syst. Evol. Microbiol.">
        <title>The Global Catalogue of Microorganisms (GCM) 10K type strain sequencing project: providing services to taxonomists for standard genome sequencing and annotation.</title>
        <authorList>
            <consortium name="The Broad Institute Genomics Platform"/>
            <consortium name="The Broad Institute Genome Sequencing Center for Infectious Disease"/>
            <person name="Wu L."/>
            <person name="Ma J."/>
        </authorList>
    </citation>
    <scope>NUCLEOTIDE SEQUENCE [LARGE SCALE GENOMIC DNA]</scope>
    <source>
        <strain evidence="14">KCTC 42280</strain>
    </source>
</reference>
<dbReference type="InterPro" id="IPR030393">
    <property type="entry name" value="G_ENGB_dom"/>
</dbReference>
<evidence type="ECO:0000313" key="14">
    <source>
        <dbReference type="Proteomes" id="UP000610203"/>
    </source>
</evidence>
<dbReference type="InterPro" id="IPR006073">
    <property type="entry name" value="GTP-bd"/>
</dbReference>
<comment type="similarity">
    <text evidence="2 10">Belongs to the TRAFAC class TrmE-Era-EngA-EngB-Septin-like GTPase superfamily. EngB GTPase family.</text>
</comment>
<dbReference type="HAMAP" id="MF_00321">
    <property type="entry name" value="GTPase_EngB"/>
    <property type="match status" value="1"/>
</dbReference>
<accession>A0ABQ3GR81</accession>
<dbReference type="PANTHER" id="PTHR11649">
    <property type="entry name" value="MSS1/TRME-RELATED GTP-BINDING PROTEIN"/>
    <property type="match status" value="1"/>
</dbReference>
<evidence type="ECO:0000256" key="9">
    <source>
        <dbReference type="ARBA" id="ARBA00023306"/>
    </source>
</evidence>
<feature type="domain" description="EngB-type G" evidence="12">
    <location>
        <begin position="42"/>
        <end position="217"/>
    </location>
</feature>
<evidence type="ECO:0000256" key="5">
    <source>
        <dbReference type="ARBA" id="ARBA00022741"/>
    </source>
</evidence>
<dbReference type="RefSeq" id="WP_201574455.1">
    <property type="nucleotide sequence ID" value="NZ_BMZR01000002.1"/>
</dbReference>
<dbReference type="Proteomes" id="UP000610203">
    <property type="component" value="Unassembled WGS sequence"/>
</dbReference>
<proteinExistence type="inferred from homology"/>
<keyword evidence="3 10" id="KW-0132">Cell division</keyword>
<keyword evidence="4" id="KW-0479">Metal-binding</keyword>
<evidence type="ECO:0000259" key="12">
    <source>
        <dbReference type="PROSITE" id="PS51706"/>
    </source>
</evidence>
<evidence type="ECO:0000256" key="3">
    <source>
        <dbReference type="ARBA" id="ARBA00022618"/>
    </source>
</evidence>
<evidence type="ECO:0000313" key="13">
    <source>
        <dbReference type="EMBL" id="GHD30438.1"/>
    </source>
</evidence>
<feature type="region of interest" description="Disordered" evidence="11">
    <location>
        <begin position="236"/>
        <end position="266"/>
    </location>
</feature>
<sequence length="266" mass="30017">MSTPFTDVAAEHAVFNTKSRQRIQQTEFMTSAPTFRLCPPDVGLEVAFAGRSNAGKSSAINALTNQRQLARSSKTPGRTQMINFFSIGDKHRRLVDLPGYGYAAVPLEMKKEWQVELEEYLVSRSSLAGLVLMTDIRHPLKFFDEQMLFWAKEGELPVHILLTKADKLKYGASKNALLNTRKRLKELGLKCTIQLFSALRKEGLDELAGVMGNWYDYQLNDNKIIESSFNLLDDDPLEEELLEDNEQSDSGQPANEQSNNELPTDK</sequence>
<dbReference type="InterPro" id="IPR027417">
    <property type="entry name" value="P-loop_NTPase"/>
</dbReference>
<keyword evidence="7 10" id="KW-0342">GTP-binding</keyword>
<evidence type="ECO:0000256" key="6">
    <source>
        <dbReference type="ARBA" id="ARBA00022842"/>
    </source>
</evidence>
<evidence type="ECO:0000256" key="1">
    <source>
        <dbReference type="ARBA" id="ARBA00001946"/>
    </source>
</evidence>
<dbReference type="InterPro" id="IPR019987">
    <property type="entry name" value="GTP-bd_ribosome_bio_YsxC"/>
</dbReference>
<dbReference type="PANTHER" id="PTHR11649:SF13">
    <property type="entry name" value="ENGB-TYPE G DOMAIN-CONTAINING PROTEIN"/>
    <property type="match status" value="1"/>
</dbReference>
<evidence type="ECO:0000256" key="2">
    <source>
        <dbReference type="ARBA" id="ARBA00009638"/>
    </source>
</evidence>
<evidence type="ECO:0000256" key="8">
    <source>
        <dbReference type="ARBA" id="ARBA00023210"/>
    </source>
</evidence>
<dbReference type="CDD" id="cd01876">
    <property type="entry name" value="YihA_EngB"/>
    <property type="match status" value="1"/>
</dbReference>
<dbReference type="Pfam" id="PF01926">
    <property type="entry name" value="MMR_HSR1"/>
    <property type="match status" value="1"/>
</dbReference>
<feature type="compositionally biased region" description="Polar residues" evidence="11">
    <location>
        <begin position="250"/>
        <end position="266"/>
    </location>
</feature>
<keyword evidence="14" id="KW-1185">Reference proteome</keyword>
<gene>
    <name evidence="10 13" type="primary">engB</name>
    <name evidence="13" type="ORF">GCM10016272_11190</name>
</gene>
<evidence type="ECO:0000256" key="4">
    <source>
        <dbReference type="ARBA" id="ARBA00022723"/>
    </source>
</evidence>
<evidence type="ECO:0000256" key="11">
    <source>
        <dbReference type="SAM" id="MobiDB-lite"/>
    </source>
</evidence>
<comment type="function">
    <text evidence="10">Necessary for normal cell division and for the maintenance of normal septation.</text>
</comment>
<protein>
    <recommendedName>
        <fullName evidence="10">Probable GTP-binding protein EngB</fullName>
    </recommendedName>
</protein>
<name>A0ABQ3GR81_9GAMM</name>
<dbReference type="EMBL" id="BMZR01000002">
    <property type="protein sequence ID" value="GHD30438.1"/>
    <property type="molecule type" value="Genomic_DNA"/>
</dbReference>
<comment type="caution">
    <text evidence="13">The sequence shown here is derived from an EMBL/GenBank/DDBJ whole genome shotgun (WGS) entry which is preliminary data.</text>
</comment>
<dbReference type="PROSITE" id="PS51706">
    <property type="entry name" value="G_ENGB"/>
    <property type="match status" value="1"/>
</dbReference>
<keyword evidence="9 10" id="KW-0131">Cell cycle</keyword>
<keyword evidence="5 10" id="KW-0547">Nucleotide-binding</keyword>
<feature type="compositionally biased region" description="Acidic residues" evidence="11">
    <location>
        <begin position="236"/>
        <end position="247"/>
    </location>
</feature>
<organism evidence="13 14">
    <name type="scientific">Psychrobacter glaciei</name>
    <dbReference type="NCBI Taxonomy" id="619771"/>
    <lineage>
        <taxon>Bacteria</taxon>
        <taxon>Pseudomonadati</taxon>
        <taxon>Pseudomonadota</taxon>
        <taxon>Gammaproteobacteria</taxon>
        <taxon>Moraxellales</taxon>
        <taxon>Moraxellaceae</taxon>
        <taxon>Psychrobacter</taxon>
    </lineage>
</organism>